<dbReference type="SMART" id="SM00823">
    <property type="entry name" value="PKS_PP"/>
    <property type="match status" value="2"/>
</dbReference>
<comment type="pathway">
    <text evidence="2">Siderophore biosynthesis; mycobactin biosynthesis.</text>
</comment>
<dbReference type="PANTHER" id="PTHR45527:SF10">
    <property type="entry name" value="PYOCHELIN SYNTHASE PCHF"/>
    <property type="match status" value="1"/>
</dbReference>
<gene>
    <name evidence="10" type="ORF">GA0070609_1803</name>
</gene>
<dbReference type="Gene3D" id="1.10.1200.10">
    <property type="entry name" value="ACP-like"/>
    <property type="match status" value="2"/>
</dbReference>
<dbReference type="SUPFAM" id="SSF56801">
    <property type="entry name" value="Acetyl-CoA synthetase-like"/>
    <property type="match status" value="2"/>
</dbReference>
<accession>A0A1C5HKT2</accession>
<dbReference type="PROSITE" id="PS00012">
    <property type="entry name" value="PHOSPHOPANTETHEINE"/>
    <property type="match status" value="2"/>
</dbReference>
<dbReference type="NCBIfam" id="TIGR01733">
    <property type="entry name" value="AA-adenyl-dom"/>
    <property type="match status" value="2"/>
</dbReference>
<dbReference type="Gene3D" id="3.40.50.1820">
    <property type="entry name" value="alpha/beta hydrolase"/>
    <property type="match status" value="1"/>
</dbReference>
<dbReference type="Gene3D" id="3.30.300.30">
    <property type="match status" value="2"/>
</dbReference>
<dbReference type="Pfam" id="PF13193">
    <property type="entry name" value="AMP-binding_C"/>
    <property type="match status" value="2"/>
</dbReference>
<dbReference type="FunFam" id="3.40.50.12780:FF:000012">
    <property type="entry name" value="Non-ribosomal peptide synthetase"/>
    <property type="match status" value="2"/>
</dbReference>
<dbReference type="GO" id="GO:0043041">
    <property type="term" value="P:amino acid activation for nonribosomal peptide biosynthetic process"/>
    <property type="evidence" value="ECO:0007669"/>
    <property type="project" value="TreeGrafter"/>
</dbReference>
<dbReference type="InterPro" id="IPR009081">
    <property type="entry name" value="PP-bd_ACP"/>
</dbReference>
<dbReference type="InterPro" id="IPR000873">
    <property type="entry name" value="AMP-dep_synth/lig_dom"/>
</dbReference>
<dbReference type="FunFam" id="3.30.559.10:FF:000023">
    <property type="entry name" value="Non-ribosomal peptide synthetase"/>
    <property type="match status" value="2"/>
</dbReference>
<dbReference type="CDD" id="cd12114">
    <property type="entry name" value="A_NRPS_TlmIV_like"/>
    <property type="match status" value="1"/>
</dbReference>
<dbReference type="InterPro" id="IPR025110">
    <property type="entry name" value="AMP-bd_C"/>
</dbReference>
<evidence type="ECO:0000256" key="5">
    <source>
        <dbReference type="ARBA" id="ARBA00022450"/>
    </source>
</evidence>
<evidence type="ECO:0000256" key="7">
    <source>
        <dbReference type="ARBA" id="ARBA00022598"/>
    </source>
</evidence>
<protein>
    <recommendedName>
        <fullName evidence="4">Phenyloxazoline synthase MbtB</fullName>
    </recommendedName>
    <alternativeName>
        <fullName evidence="8">Mycobactin synthetase protein B</fullName>
    </alternativeName>
</protein>
<evidence type="ECO:0000313" key="10">
    <source>
        <dbReference type="EMBL" id="SCG46599.1"/>
    </source>
</evidence>
<dbReference type="InterPro" id="IPR010071">
    <property type="entry name" value="AA_adenyl_dom"/>
</dbReference>
<dbReference type="EMBL" id="LT607750">
    <property type="protein sequence ID" value="SCG46599.1"/>
    <property type="molecule type" value="Genomic_DNA"/>
</dbReference>
<dbReference type="InterPro" id="IPR042099">
    <property type="entry name" value="ANL_N_sf"/>
</dbReference>
<dbReference type="GO" id="GO:0016874">
    <property type="term" value="F:ligase activity"/>
    <property type="evidence" value="ECO:0007669"/>
    <property type="project" value="UniProtKB-KW"/>
</dbReference>
<feature type="domain" description="Carrier" evidence="9">
    <location>
        <begin position="2092"/>
        <end position="2167"/>
    </location>
</feature>
<evidence type="ECO:0000256" key="4">
    <source>
        <dbReference type="ARBA" id="ARBA00016743"/>
    </source>
</evidence>
<dbReference type="InterPro" id="IPR045851">
    <property type="entry name" value="AMP-bd_C_sf"/>
</dbReference>
<dbReference type="CDD" id="cd19535">
    <property type="entry name" value="Cyc_NRPS"/>
    <property type="match status" value="2"/>
</dbReference>
<dbReference type="InterPro" id="IPR023213">
    <property type="entry name" value="CAT-like_dom_sf"/>
</dbReference>
<keyword evidence="5" id="KW-0596">Phosphopantetheine</keyword>
<dbReference type="InterPro" id="IPR029058">
    <property type="entry name" value="AB_hydrolase_fold"/>
</dbReference>
<comment type="similarity">
    <text evidence="3">Belongs to the ATP-dependent AMP-binding enzyme family. MbtB subfamily.</text>
</comment>
<evidence type="ECO:0000259" key="9">
    <source>
        <dbReference type="PROSITE" id="PS50075"/>
    </source>
</evidence>
<reference evidence="10 11" key="1">
    <citation type="submission" date="2016-06" db="EMBL/GenBank/DDBJ databases">
        <authorList>
            <person name="Kjaerup R.B."/>
            <person name="Dalgaard T.S."/>
            <person name="Juul-Madsen H.R."/>
        </authorList>
    </citation>
    <scope>NUCLEOTIDE SEQUENCE [LARGE SCALE GENOMIC DNA]</scope>
    <source>
        <strain evidence="10 11">DSM 43904</strain>
    </source>
</reference>
<dbReference type="InterPro" id="IPR020845">
    <property type="entry name" value="AMP-binding_CS"/>
</dbReference>
<dbReference type="GO" id="GO:0005737">
    <property type="term" value="C:cytoplasm"/>
    <property type="evidence" value="ECO:0007669"/>
    <property type="project" value="TreeGrafter"/>
</dbReference>
<dbReference type="Pfam" id="PF00550">
    <property type="entry name" value="PP-binding"/>
    <property type="match status" value="2"/>
</dbReference>
<sequence>MDSHSTLPATGTPLTADRMRADIAELVGGETALDEAGGDLIAVGLDSMKVMRLAARWRAAGVDVKFADLFARPTFAQWQDLIAQRQSAPAEPATKAAPAYVEVDESAPFPLATMQHAYWVGRAENLTLGGVATHFYAELDGAAVDPGRLETAARALLRRHGMLRARVLGDGRQQIQPEPSWPGLTVHDLRELPPARVEAELARTRDALSHRRFDVAGGEVFDVGVSLLPAGRTRLHLNIDMLVADALSFRIIINDLAALYADPAAQLPAIGYSYPRYLADRRARPVPGRADAERYWADRLPELPRAPRLPLAVAPEQLTRHRVTRRHHWLSADRWARLAERARDQGVTLSMTFAAAFSEVLAGWSEEPDFLLNVPLFDREPIHPDVGLLVGDFSNLLILGVHTAPGGSFLDLVRRTQARFTADAAHSAYSGLEVLRDLARRDGAAQTLAPVVFTSALGLGELFNRTVTEHFGTLGWNISQAPQVVLDHQVTEHAGGLLLNWDAVDELFCDGVLDAMFDAYLRLLDWLATERDWSAPTPSLLPADQAARRAAVNRTAGPERERRLHESFYRYAGDHPDRVALVAGDGTTVGYRALAERADRIAGLLAGRGCRPGEPVAVTLPRGPDQVAAVLGVLRAGGAFVPVGAGQPADRRAAIHADAGIRLVLTDAATRAALAWPAGATALTVEEAATAEPLLPAVEVDPEELAYVIYTSGSTGTPKGVEMSHRAAANTIEDIGDRWWVGADDRGFAVTSLEHDWSVYELFAYLSAGGALVLPPEEARRDAQRWAELVDRHGVTVWTGVPALLDMLLTAARPGQLRSLRLALLGGDWVGLDLRDRLVAHAPGCRLVALGGATEVGIHSTWHEVTEVPAHWRSVPYGAPLRNQRVRVVDARGRDCPDWVPGELWLGGVGVGRGYRGDPARTAERFVEHDGGRWYRTGDLCRYHPDGTLELLGRTDFQVKLLGQRIDLGEVEAAARSYPGVARTVALVVTEPRRLALAVVPADADLAVDDLVAHLRRRLPEHMVPRQVDLLTALPLNANGKVDRSAIAGLLADRPAPQETEPPRGETETRVAAIWAQLLENRAVGRSDSFFTLGGNSLLATRVIAALRQAGYADASLTQLFATPTLAEFARHLTPGGPAPLNGVAVRADAEHRHEPFDATEVQRAYWLGRRPEFTLGGVGSHWYWEFEGRDVDLDRLAAAWNRLVDRHEMLRAVFDDDGRQRVLPEVPPVRIRVTDAGADPAPLVAAMRAELAHHVFATDSWPLFDLRAVRSADGVIRLGVSLDFAVLDALSIMIVFSELSRLYAEPEAVLPPIGVSFRDVLLADPVEPARRAAARDHWLKRIDELPPAPQLPLARDPAQLSGHRFSRRECRLDADDWRRLTDRAARHGITGSTVVATAFAAVLRAWSAAEEFTLNFTLFDRPEVHPDIHRVVGDFTSLLLVADRPEPGESFAAAARRLQRQVWSDMEHSAYSGISVLRELARRTGAPEVLMPVVFTSTLGVRDATEHRFDLRTPFGEYRTGLSQTPQVLLDHQVTEHDGGLLLNWDAVDEAFCPGVLDAMFAAYRDLLVRLAGAADWDAQARVPLPDAQAAVRRRVNDTAGPQSGRLLHEGFLAVAATRPDAPALTWGDDGVLSYGELADRARRVAAALRAAGVRPGDRVAVTVPKGPGQVVAVLGVLAAGAAYVPVGVDHPKLRRDRIVADSGARTVIDAPFLDRAGEHAPAEPVAVPPHQPAYVIYTSGSTGDPKGVVISHASAVNTVEDVNQRYGVGPADRVLAVSALDFDLSVYDVFGLLAAGGTVVLPAEDERRDPAAWLRLARAHRVTLWNSVPALLDMLLTEAGGDLPAALRLALVSGDWVGLDLPGRLAAAGAGRCRLVALGGATEAAIWSNAFEVTEVPPGWTSIPYGFPLRNQCYRVVDGPGGDRPDWVPGELWIGGAGVALCYHGDPERTAARFVEYAGERWYRTGDLGRYWPDGTLEFLGRVDHQVKVRGHRIELGEIETALESHPAVTAAIACAVGGRTRRLAAAVTTVGQVDPDDLRAHLAARLPDYMVPRQLAMLPRLPLSPNGKVDRAAVGAALAGAAGMAVAEPPRGPTEEGVAGLWRGLLDLPVVDRDASFFAAGGDSLLATRLVQLIRQRFGVQMSLREVLSAPSVAGQARVVAARLDQAGATFEEGVL</sequence>
<dbReference type="GO" id="GO:0044550">
    <property type="term" value="P:secondary metabolite biosynthetic process"/>
    <property type="evidence" value="ECO:0007669"/>
    <property type="project" value="TreeGrafter"/>
</dbReference>
<dbReference type="FunFam" id="3.30.559.30:FF:000006">
    <property type="entry name" value="Yersiniabactin polyketide/non-ribosomal peptide synthetase"/>
    <property type="match status" value="2"/>
</dbReference>
<feature type="domain" description="Carrier" evidence="9">
    <location>
        <begin position="1062"/>
        <end position="1137"/>
    </location>
</feature>
<dbReference type="Pfam" id="PF00668">
    <property type="entry name" value="Condensation"/>
    <property type="match status" value="2"/>
</dbReference>
<dbReference type="Gene3D" id="3.30.559.10">
    <property type="entry name" value="Chloramphenicol acetyltransferase-like domain"/>
    <property type="match status" value="2"/>
</dbReference>
<dbReference type="SUPFAM" id="SSF47336">
    <property type="entry name" value="ACP-like"/>
    <property type="match status" value="3"/>
</dbReference>
<evidence type="ECO:0000256" key="1">
    <source>
        <dbReference type="ARBA" id="ARBA00001957"/>
    </source>
</evidence>
<organism evidence="10 11">
    <name type="scientific">Micromonospora echinaurantiaca</name>
    <dbReference type="NCBI Taxonomy" id="47857"/>
    <lineage>
        <taxon>Bacteria</taxon>
        <taxon>Bacillati</taxon>
        <taxon>Actinomycetota</taxon>
        <taxon>Actinomycetes</taxon>
        <taxon>Micromonosporales</taxon>
        <taxon>Micromonosporaceae</taxon>
        <taxon>Micromonospora</taxon>
    </lineage>
</organism>
<dbReference type="InterPro" id="IPR001242">
    <property type="entry name" value="Condensation_dom"/>
</dbReference>
<dbReference type="Gene3D" id="3.40.50.12780">
    <property type="entry name" value="N-terminal domain of ligase-like"/>
    <property type="match status" value="2"/>
</dbReference>
<dbReference type="GO" id="GO:0031177">
    <property type="term" value="F:phosphopantetheine binding"/>
    <property type="evidence" value="ECO:0007669"/>
    <property type="project" value="InterPro"/>
</dbReference>
<keyword evidence="6" id="KW-0597">Phosphoprotein</keyword>
<dbReference type="InterPro" id="IPR057737">
    <property type="entry name" value="Condensation_MtbB-like"/>
</dbReference>
<name>A0A1C5HKT2_9ACTN</name>
<proteinExistence type="inferred from homology"/>
<dbReference type="GO" id="GO:0000036">
    <property type="term" value="F:acyl carrier activity"/>
    <property type="evidence" value="ECO:0007669"/>
    <property type="project" value="TreeGrafter"/>
</dbReference>
<evidence type="ECO:0000313" key="11">
    <source>
        <dbReference type="Proteomes" id="UP000198217"/>
    </source>
</evidence>
<dbReference type="InterPro" id="IPR020806">
    <property type="entry name" value="PKS_PP-bd"/>
</dbReference>
<evidence type="ECO:0000256" key="2">
    <source>
        <dbReference type="ARBA" id="ARBA00005102"/>
    </source>
</evidence>
<dbReference type="InterPro" id="IPR036736">
    <property type="entry name" value="ACP-like_sf"/>
</dbReference>
<keyword evidence="11" id="KW-1185">Reference proteome</keyword>
<keyword evidence="7" id="KW-0436">Ligase</keyword>
<evidence type="ECO:0000256" key="3">
    <source>
        <dbReference type="ARBA" id="ARBA00007380"/>
    </source>
</evidence>
<dbReference type="SUPFAM" id="SSF52777">
    <property type="entry name" value="CoA-dependent acyltransferases"/>
    <property type="match status" value="4"/>
</dbReference>
<dbReference type="PANTHER" id="PTHR45527">
    <property type="entry name" value="NONRIBOSOMAL PEPTIDE SYNTHETASE"/>
    <property type="match status" value="1"/>
</dbReference>
<dbReference type="PROSITE" id="PS00455">
    <property type="entry name" value="AMP_BINDING"/>
    <property type="match status" value="2"/>
</dbReference>
<dbReference type="FunFam" id="1.10.1200.10:FF:000016">
    <property type="entry name" value="Non-ribosomal peptide synthase"/>
    <property type="match status" value="1"/>
</dbReference>
<comment type="cofactor">
    <cofactor evidence="1">
        <name>pantetheine 4'-phosphate</name>
        <dbReference type="ChEBI" id="CHEBI:47942"/>
    </cofactor>
</comment>
<feature type="domain" description="Carrier" evidence="9">
    <location>
        <begin position="10"/>
        <end position="86"/>
    </location>
</feature>
<dbReference type="RefSeq" id="WP_088993377.1">
    <property type="nucleotide sequence ID" value="NZ_LT607750.1"/>
</dbReference>
<dbReference type="Proteomes" id="UP000198217">
    <property type="component" value="Chromosome I"/>
</dbReference>
<dbReference type="PROSITE" id="PS50075">
    <property type="entry name" value="CARRIER"/>
    <property type="match status" value="3"/>
</dbReference>
<evidence type="ECO:0000256" key="8">
    <source>
        <dbReference type="ARBA" id="ARBA00033440"/>
    </source>
</evidence>
<evidence type="ECO:0000256" key="6">
    <source>
        <dbReference type="ARBA" id="ARBA00022553"/>
    </source>
</evidence>
<dbReference type="InterPro" id="IPR006162">
    <property type="entry name" value="Ppantetheine_attach_site"/>
</dbReference>
<dbReference type="Gene3D" id="3.30.559.30">
    <property type="entry name" value="Nonribosomal peptide synthetase, condensation domain"/>
    <property type="match status" value="2"/>
</dbReference>
<dbReference type="Pfam" id="PF00501">
    <property type="entry name" value="AMP-binding"/>
    <property type="match status" value="2"/>
</dbReference>